<dbReference type="PROSITE" id="PS50297">
    <property type="entry name" value="ANK_REP_REGION"/>
    <property type="match status" value="1"/>
</dbReference>
<dbReference type="SUPFAM" id="SSF48403">
    <property type="entry name" value="Ankyrin repeat"/>
    <property type="match status" value="1"/>
</dbReference>
<dbReference type="Proteomes" id="UP000269410">
    <property type="component" value="Unassembled WGS sequence"/>
</dbReference>
<evidence type="ECO:0000313" key="2">
    <source>
        <dbReference type="EMBL" id="RMD76688.1"/>
    </source>
</evidence>
<keyword evidence="1" id="KW-0040">ANK repeat</keyword>
<sequence length="64" mass="7365">MGKVLLTDVDAQNNLERTLLHRATERGYLEITRVLLAYGASLNAKDKNVKYLLMWLLIIHLDLL</sequence>
<dbReference type="Gene3D" id="1.25.40.20">
    <property type="entry name" value="Ankyrin repeat-containing domain"/>
    <property type="match status" value="1"/>
</dbReference>
<reference evidence="2 3" key="1">
    <citation type="submission" date="2018-10" db="EMBL/GenBank/DDBJ databases">
        <title>Thermophilic Lithotrophy and Phototrophy in an Intertidal, Iron-rich, Geothermal Spring.</title>
        <authorList>
            <person name="Ward L.M."/>
            <person name="Idei A."/>
            <person name="Nakagawa M."/>
            <person name="Ueno Y."/>
            <person name="Fischer W."/>
            <person name="Mcglynn S.E."/>
        </authorList>
    </citation>
    <scope>NUCLEOTIDE SEQUENCE [LARGE SCALE GENOMIC DNA]</scope>
    <source>
        <strain evidence="2">J137</strain>
    </source>
</reference>
<comment type="caution">
    <text evidence="2">The sequence shown here is derived from an EMBL/GenBank/DDBJ whole genome shotgun (WGS) entry which is preliminary data.</text>
</comment>
<dbReference type="Pfam" id="PF13857">
    <property type="entry name" value="Ank_5"/>
    <property type="match status" value="1"/>
</dbReference>
<name>A0A3M0Z3J9_9BACT</name>
<dbReference type="InterPro" id="IPR002110">
    <property type="entry name" value="Ankyrin_rpt"/>
</dbReference>
<dbReference type="InterPro" id="IPR036770">
    <property type="entry name" value="Ankyrin_rpt-contain_sf"/>
</dbReference>
<feature type="repeat" description="ANK" evidence="1">
    <location>
        <begin position="15"/>
        <end position="47"/>
    </location>
</feature>
<accession>A0A3M0Z3J9</accession>
<evidence type="ECO:0000313" key="3">
    <source>
        <dbReference type="Proteomes" id="UP000269410"/>
    </source>
</evidence>
<dbReference type="AlphaFoldDB" id="A0A3M0Z3J9"/>
<organism evidence="2 3">
    <name type="scientific">Candidatus Dojkabacteria bacterium</name>
    <dbReference type="NCBI Taxonomy" id="2099670"/>
    <lineage>
        <taxon>Bacteria</taxon>
        <taxon>Candidatus Dojkabacteria</taxon>
    </lineage>
</organism>
<dbReference type="PROSITE" id="PS50088">
    <property type="entry name" value="ANK_REPEAT"/>
    <property type="match status" value="1"/>
</dbReference>
<protein>
    <submittedName>
        <fullName evidence="2">Ankyrin repeat domain-containing protein</fullName>
    </submittedName>
</protein>
<evidence type="ECO:0000256" key="1">
    <source>
        <dbReference type="PROSITE-ProRule" id="PRU00023"/>
    </source>
</evidence>
<dbReference type="EMBL" id="RFKV01000109">
    <property type="protein sequence ID" value="RMD76688.1"/>
    <property type="molecule type" value="Genomic_DNA"/>
</dbReference>
<gene>
    <name evidence="2" type="ORF">D6810_03240</name>
</gene>
<proteinExistence type="predicted"/>